<evidence type="ECO:0000256" key="1">
    <source>
        <dbReference type="SAM" id="Phobius"/>
    </source>
</evidence>
<feature type="transmembrane region" description="Helical" evidence="1">
    <location>
        <begin position="73"/>
        <end position="92"/>
    </location>
</feature>
<keyword evidence="1" id="KW-1133">Transmembrane helix</keyword>
<sequence length="136" mass="15045">MNLKLVFRIYFGIGALMTTMMLVAPAAMLEGYGMTLTDEIKLFIQFMIVAYASLLIVTWMLPGWLGDDLSKAGFAYVIIALIPVTMNIYHVATGALPASTAQLVESGIWVVFAILFYVYSKQDNSVITSEEETETK</sequence>
<keyword evidence="1" id="KW-0812">Transmembrane</keyword>
<feature type="transmembrane region" description="Helical" evidence="1">
    <location>
        <begin position="40"/>
        <end position="61"/>
    </location>
</feature>
<protein>
    <submittedName>
        <fullName evidence="2">Uncharacterized protein</fullName>
    </submittedName>
</protein>
<dbReference type="EMBL" id="UINC01003389">
    <property type="protein sequence ID" value="SVA05912.1"/>
    <property type="molecule type" value="Genomic_DNA"/>
</dbReference>
<dbReference type="AlphaFoldDB" id="A0A381SPH4"/>
<accession>A0A381SPH4</accession>
<name>A0A381SPH4_9ZZZZ</name>
<keyword evidence="1" id="KW-0472">Membrane</keyword>
<proteinExistence type="predicted"/>
<feature type="transmembrane region" description="Helical" evidence="1">
    <location>
        <begin position="7"/>
        <end position="28"/>
    </location>
</feature>
<organism evidence="2">
    <name type="scientific">marine metagenome</name>
    <dbReference type="NCBI Taxonomy" id="408172"/>
    <lineage>
        <taxon>unclassified sequences</taxon>
        <taxon>metagenomes</taxon>
        <taxon>ecological metagenomes</taxon>
    </lineage>
</organism>
<evidence type="ECO:0000313" key="2">
    <source>
        <dbReference type="EMBL" id="SVA05912.1"/>
    </source>
</evidence>
<gene>
    <name evidence="2" type="ORF">METZ01_LOCUS58766</name>
</gene>
<reference evidence="2" key="1">
    <citation type="submission" date="2018-05" db="EMBL/GenBank/DDBJ databases">
        <authorList>
            <person name="Lanie J.A."/>
            <person name="Ng W.-L."/>
            <person name="Kazmierczak K.M."/>
            <person name="Andrzejewski T.M."/>
            <person name="Davidsen T.M."/>
            <person name="Wayne K.J."/>
            <person name="Tettelin H."/>
            <person name="Glass J.I."/>
            <person name="Rusch D."/>
            <person name="Podicherti R."/>
            <person name="Tsui H.-C.T."/>
            <person name="Winkler M.E."/>
        </authorList>
    </citation>
    <scope>NUCLEOTIDE SEQUENCE</scope>
</reference>
<feature type="transmembrane region" description="Helical" evidence="1">
    <location>
        <begin position="98"/>
        <end position="119"/>
    </location>
</feature>